<dbReference type="InterPro" id="IPR003807">
    <property type="entry name" value="DUF202"/>
</dbReference>
<dbReference type="SUPFAM" id="SSF56112">
    <property type="entry name" value="Protein kinase-like (PK-like)"/>
    <property type="match status" value="1"/>
</dbReference>
<feature type="transmembrane region" description="Helical" evidence="13">
    <location>
        <begin position="624"/>
        <end position="645"/>
    </location>
</feature>
<keyword evidence="5 13" id="KW-0812">Transmembrane</keyword>
<evidence type="ECO:0000256" key="10">
    <source>
        <dbReference type="ARBA" id="ARBA00023136"/>
    </source>
</evidence>
<comment type="subcellular location">
    <subcellularLocation>
        <location evidence="1">Vacuole membrane</location>
        <topology evidence="1">Multi-pass membrane protein</topology>
    </subcellularLocation>
</comment>
<dbReference type="EMBL" id="LHPG02000020">
    <property type="protein sequence ID" value="PRW20996.1"/>
    <property type="molecule type" value="Genomic_DNA"/>
</dbReference>
<keyword evidence="7" id="KW-0418">Kinase</keyword>
<dbReference type="GO" id="GO:0005774">
    <property type="term" value="C:vacuolar membrane"/>
    <property type="evidence" value="ECO:0007669"/>
    <property type="project" value="UniProtKB-SubCell"/>
</dbReference>
<dbReference type="STRING" id="3076.A0A2P6TED3"/>
<keyword evidence="3" id="KW-0926">Vacuole</keyword>
<dbReference type="PROSITE" id="PS51382">
    <property type="entry name" value="SPX"/>
    <property type="match status" value="1"/>
</dbReference>
<evidence type="ECO:0000313" key="17">
    <source>
        <dbReference type="Proteomes" id="UP000239899"/>
    </source>
</evidence>
<evidence type="ECO:0000256" key="11">
    <source>
        <dbReference type="PROSITE-ProRule" id="PRU10141"/>
    </source>
</evidence>
<keyword evidence="9 13" id="KW-1133">Transmembrane helix</keyword>
<dbReference type="InterPro" id="IPR000719">
    <property type="entry name" value="Prot_kinase_dom"/>
</dbReference>
<feature type="region of interest" description="Disordered" evidence="12">
    <location>
        <begin position="493"/>
        <end position="526"/>
    </location>
</feature>
<dbReference type="GO" id="GO:0005524">
    <property type="term" value="F:ATP binding"/>
    <property type="evidence" value="ECO:0007669"/>
    <property type="project" value="UniProtKB-UniRule"/>
</dbReference>
<organism evidence="16 17">
    <name type="scientific">Chlorella sorokiniana</name>
    <name type="common">Freshwater green alga</name>
    <dbReference type="NCBI Taxonomy" id="3076"/>
    <lineage>
        <taxon>Eukaryota</taxon>
        <taxon>Viridiplantae</taxon>
        <taxon>Chlorophyta</taxon>
        <taxon>core chlorophytes</taxon>
        <taxon>Trebouxiophyceae</taxon>
        <taxon>Chlorellales</taxon>
        <taxon>Chlorellaceae</taxon>
        <taxon>Chlorella clade</taxon>
        <taxon>Chlorella</taxon>
    </lineage>
</organism>
<evidence type="ECO:0000256" key="6">
    <source>
        <dbReference type="ARBA" id="ARBA00022741"/>
    </source>
</evidence>
<protein>
    <submittedName>
        <fullName evidence="16">Vacuolar transporter chaperone 2</fullName>
    </submittedName>
</protein>
<keyword evidence="10 13" id="KW-0472">Membrane</keyword>
<dbReference type="Pfam" id="PF02656">
    <property type="entry name" value="DUF202"/>
    <property type="match status" value="1"/>
</dbReference>
<keyword evidence="17" id="KW-1185">Reference proteome</keyword>
<accession>A0A2P6TED3</accession>
<dbReference type="Gene3D" id="3.30.200.20">
    <property type="entry name" value="Phosphorylase Kinase, domain 1"/>
    <property type="match status" value="1"/>
</dbReference>
<keyword evidence="8 11" id="KW-0067">ATP-binding</keyword>
<dbReference type="InterPro" id="IPR018966">
    <property type="entry name" value="VTC_domain"/>
</dbReference>
<reference evidence="16 17" key="1">
    <citation type="journal article" date="2018" name="Plant J.">
        <title>Genome sequences of Chlorella sorokiniana UTEX 1602 and Micractinium conductrix SAG 241.80: implications to maltose excretion by a green alga.</title>
        <authorList>
            <person name="Arriola M.B."/>
            <person name="Velmurugan N."/>
            <person name="Zhang Y."/>
            <person name="Plunkett M.H."/>
            <person name="Hondzo H."/>
            <person name="Barney B.M."/>
        </authorList>
    </citation>
    <scope>NUCLEOTIDE SEQUENCE [LARGE SCALE GENOMIC DNA]</scope>
    <source>
        <strain evidence="17">UTEX 1602</strain>
    </source>
</reference>
<keyword evidence="2" id="KW-0723">Serine/threonine-protein kinase</keyword>
<comment type="caution">
    <text evidence="16">The sequence shown here is derived from an EMBL/GenBank/DDBJ whole genome shotgun (WGS) entry which is preliminary data.</text>
</comment>
<dbReference type="PROSITE" id="PS00108">
    <property type="entry name" value="PROTEIN_KINASE_ST"/>
    <property type="match status" value="1"/>
</dbReference>
<dbReference type="InterPro" id="IPR004331">
    <property type="entry name" value="SPX_dom"/>
</dbReference>
<proteinExistence type="predicted"/>
<dbReference type="Pfam" id="PF09359">
    <property type="entry name" value="VTC"/>
    <property type="match status" value="1"/>
</dbReference>
<evidence type="ECO:0000256" key="5">
    <source>
        <dbReference type="ARBA" id="ARBA00022692"/>
    </source>
</evidence>
<dbReference type="PANTHER" id="PTHR46140">
    <property type="entry name" value="VACUOLAR TRANSPORTER CHAPERONE 1-RELATED"/>
    <property type="match status" value="1"/>
</dbReference>
<evidence type="ECO:0000256" key="4">
    <source>
        <dbReference type="ARBA" id="ARBA00022679"/>
    </source>
</evidence>
<dbReference type="CDD" id="cd14447">
    <property type="entry name" value="SPX"/>
    <property type="match status" value="1"/>
</dbReference>
<sequence length="1769" mass="190517">MKFGKYLVEKQRPEWAEQYVDYKALKDLIKESAAEEAAAGGVTNFSPRTTSLTVQRAADRRDSAEERFFQKLEAEVDKCGRFTARLVAELRERLKQLQGKVQTAGDNQELRSQLLEEAKAIGDEFLQLEKYVNLNYMGFHKILKKHDKQLPHSPCRQFYIAHLHNQPWVQGNYSDLLVSLSAVYSDLRGDAAPAQTEEGLEGMVRSNAKYWVRMSDVSTVKHHILQHLPVFQATQGTADYMGDAQLVNSVYLDNSSLELYHGRLDKRPNSITTRIRWLGPDDPAEVTVERSTYKETWKGDETVKERFGLREDQVLMYLDGDLPEEAIQQEMRLSGKPAEEIESVSRLFTEVQRTVDAKQLKPMVRTQYQRTAFQIPFDQTVRISLDTNVCMIKENPEEGPTTASAGRWYRDPSLPILRTEVTRFPHAVLEIALALPEGEGPPDWVAELVDSGLLTEVHKFSKFIHGTATLFPDMVQAVPYWVDDESVRASMLMSAPEQPSAVAPDARDQQEGIRNKPRKRLEGGDSDEIQELQQPLLGDGGAGAAADQHESMMSRARKRLAGLAEGGEPKRTLSKRDTPPRGRIASLLDWWFAKPPMQPRPRLPGAEPPKKLEPKTFFANERTFLAWLHMAVTIGSIATALLGFGGSDKEPGQGQDMIEFIACILLPVAILMCGYALLVFVWRSGQIKDKSSSLYDDRRGPLGLAGIIIAALSLIFVVALVDFIKFIQHHVPYGCTLTLVGEGDALQELELGASSDAGIPQKLLFLQAGSTVILQRLNLTGVASPAVGKVGLPSGIDAFPGFLAVGGEPGSSLQLLNSSVVFFPGEWCSPGLANAAALGLQQKALSGRTAADGSTVQMFNLTLAVQIRNTSAETAEAELGTMSIYVDRSNFTCMRQSASMGGAAANLSEAAPQPVYSAAEFMAALAAQAAKQSAGAGVIVLQNRIALGPDELGGFKLPFNLSANRTLCIEGAGGARQQLDFGGTPLLLYVQPGSSLILNNLNVSGSAHIGMFGVFANDQSEELYPPAVQALPTHVDSSPLFPTINNAPNTRAEMNNVSILLRPSRLCSAALVEEQVQGFAQLLGGPDRLRTSGTTAAIIQLALPVPITQTGTGTPIGMGEVEMNNVNITCTPLQASPDWQSAPRQQVANASQLLAALAGQAAADGPGVAVLEISSSIVLDEASVQSATLPFNVSSGRTLVLVGGGEARGSVALEGVERVLLLQAGAALVLANLTISGIGPLRADAPSGLGLTDGVGLQLTNSTQTHIDPFPLYPTINASPTSALEMYNTSVTLHHSEQCTPEVLSNQIQLFKLLTGEPASLELDGLTVVVHNFSASSTPVFNASTNQPIGLMTVRAVNLNVTCPLPLRDGSGSGAASSGGGGGGGSGVPAYVWAIAPSGDLQDGLWRNRVGFVDGLVLGGVLGGGGYGRVYRGTWRGAKVAVKVVATHVSVGDTFDLTREPLLSMSLSHPNLLPTFKTCVVRLLPEPASSWPSSELTVTSSNATSELGSLGSTSLVSRTSTTTRVVRSILDRNALVEIMPLTSVLQPGEYETWLVSEYADRGSLADAIKRGQFKATDPAAGAPVCDMPAVLLCLLDVARGLEYLHSCSIVHGDLKKENVLLKSERRDRRGYVCKLGDFGLSRLLAEHQTHVDTGSYGTASIAAPELLSEGRLAKFSDIYAFGILLWELVSCQHAFSDTPTLQILWLVAHQKWRPPVPEGCPPALADLMQRCWQDDARARPSSHQVVSELSAFAESYMQQLPRPDPALRT</sequence>
<evidence type="ECO:0000313" key="16">
    <source>
        <dbReference type="EMBL" id="PRW20996.1"/>
    </source>
</evidence>
<evidence type="ECO:0000259" key="15">
    <source>
        <dbReference type="PROSITE" id="PS51382"/>
    </source>
</evidence>
<dbReference type="Pfam" id="PF07714">
    <property type="entry name" value="PK_Tyr_Ser-Thr"/>
    <property type="match status" value="1"/>
</dbReference>
<evidence type="ECO:0000256" key="12">
    <source>
        <dbReference type="SAM" id="MobiDB-lite"/>
    </source>
</evidence>
<name>A0A2P6TED3_CHLSO</name>
<evidence type="ECO:0000256" key="13">
    <source>
        <dbReference type="SAM" id="Phobius"/>
    </source>
</evidence>
<dbReference type="PRINTS" id="PR00109">
    <property type="entry name" value="TYRKINASE"/>
</dbReference>
<feature type="transmembrane region" description="Helical" evidence="13">
    <location>
        <begin position="702"/>
        <end position="721"/>
    </location>
</feature>
<evidence type="ECO:0000256" key="2">
    <source>
        <dbReference type="ARBA" id="ARBA00022527"/>
    </source>
</evidence>
<dbReference type="InterPro" id="IPR017441">
    <property type="entry name" value="Protein_kinase_ATP_BS"/>
</dbReference>
<evidence type="ECO:0000256" key="1">
    <source>
        <dbReference type="ARBA" id="ARBA00004128"/>
    </source>
</evidence>
<dbReference type="Gene3D" id="3.20.100.30">
    <property type="entry name" value="VTC, catalytic tunnel domain"/>
    <property type="match status" value="1"/>
</dbReference>
<dbReference type="Gene3D" id="1.10.510.10">
    <property type="entry name" value="Transferase(Phosphotransferase) domain 1"/>
    <property type="match status" value="1"/>
</dbReference>
<dbReference type="PROSITE" id="PS50011">
    <property type="entry name" value="PROTEIN_KINASE_DOM"/>
    <property type="match status" value="1"/>
</dbReference>
<evidence type="ECO:0000256" key="3">
    <source>
        <dbReference type="ARBA" id="ARBA00022554"/>
    </source>
</evidence>
<dbReference type="InterPro" id="IPR008271">
    <property type="entry name" value="Ser/Thr_kinase_AS"/>
</dbReference>
<feature type="binding site" evidence="11">
    <location>
        <position position="1443"/>
    </location>
    <ligand>
        <name>ATP</name>
        <dbReference type="ChEBI" id="CHEBI:30616"/>
    </ligand>
</feature>
<dbReference type="Proteomes" id="UP000239899">
    <property type="component" value="Unassembled WGS sequence"/>
</dbReference>
<evidence type="ECO:0000256" key="7">
    <source>
        <dbReference type="ARBA" id="ARBA00022777"/>
    </source>
</evidence>
<feature type="domain" description="SPX" evidence="15">
    <location>
        <begin position="1"/>
        <end position="160"/>
    </location>
</feature>
<dbReference type="InterPro" id="IPR011009">
    <property type="entry name" value="Kinase-like_dom_sf"/>
</dbReference>
<gene>
    <name evidence="16" type="ORF">C2E21_8447</name>
</gene>
<dbReference type="InterPro" id="IPR001245">
    <property type="entry name" value="Ser-Thr/Tyr_kinase_cat_dom"/>
</dbReference>
<evidence type="ECO:0000256" key="8">
    <source>
        <dbReference type="ARBA" id="ARBA00022840"/>
    </source>
</evidence>
<dbReference type="PANTHER" id="PTHR46140:SF1">
    <property type="entry name" value="VACUOLAR TRANSPORTER CHAPERONE COMPLEX SUBUNIT 4-RELATED"/>
    <property type="match status" value="1"/>
</dbReference>
<feature type="transmembrane region" description="Helical" evidence="13">
    <location>
        <begin position="657"/>
        <end position="682"/>
    </location>
</feature>
<dbReference type="OrthoDB" id="6493944at2759"/>
<evidence type="ECO:0000259" key="14">
    <source>
        <dbReference type="PROSITE" id="PS50011"/>
    </source>
</evidence>
<keyword evidence="6 11" id="KW-0547">Nucleotide-binding</keyword>
<dbReference type="InterPro" id="IPR042267">
    <property type="entry name" value="VTC_sf"/>
</dbReference>
<keyword evidence="4" id="KW-0808">Transferase</keyword>
<dbReference type="PROSITE" id="PS00107">
    <property type="entry name" value="PROTEIN_KINASE_ATP"/>
    <property type="match status" value="1"/>
</dbReference>
<dbReference type="CDD" id="cd07751">
    <property type="entry name" value="PolyPPase_VTC4_like"/>
    <property type="match status" value="1"/>
</dbReference>
<feature type="compositionally biased region" description="Basic and acidic residues" evidence="12">
    <location>
        <begin position="505"/>
        <end position="514"/>
    </location>
</feature>
<dbReference type="Pfam" id="PF03105">
    <property type="entry name" value="SPX"/>
    <property type="match status" value="1"/>
</dbReference>
<dbReference type="GO" id="GO:0004674">
    <property type="term" value="F:protein serine/threonine kinase activity"/>
    <property type="evidence" value="ECO:0007669"/>
    <property type="project" value="UniProtKB-KW"/>
</dbReference>
<dbReference type="GO" id="GO:0006799">
    <property type="term" value="P:polyphosphate biosynthetic process"/>
    <property type="evidence" value="ECO:0007669"/>
    <property type="project" value="UniProtKB-ARBA"/>
</dbReference>
<dbReference type="SMART" id="SM00220">
    <property type="entry name" value="S_TKc"/>
    <property type="match status" value="1"/>
</dbReference>
<evidence type="ECO:0000256" key="9">
    <source>
        <dbReference type="ARBA" id="ARBA00022989"/>
    </source>
</evidence>
<feature type="domain" description="Protein kinase" evidence="14">
    <location>
        <begin position="1416"/>
        <end position="1757"/>
    </location>
</feature>
<dbReference type="InterPro" id="IPR051572">
    <property type="entry name" value="VTC_Complex_Subunit"/>
</dbReference>